<dbReference type="OrthoDB" id="10267139at2759"/>
<dbReference type="EMBL" id="JABCKV010000015">
    <property type="protein sequence ID" value="KAG5646875.1"/>
    <property type="molecule type" value="Genomic_DNA"/>
</dbReference>
<comment type="caution">
    <text evidence="1">The sequence shown here is derived from an EMBL/GenBank/DDBJ whole genome shotgun (WGS) entry which is preliminary data.</text>
</comment>
<dbReference type="AlphaFoldDB" id="A0A9P7KFH6"/>
<dbReference type="Proteomes" id="UP000775547">
    <property type="component" value="Unassembled WGS sequence"/>
</dbReference>
<proteinExistence type="predicted"/>
<accession>A0A9P7KFH6</accession>
<sequence>MEVLTLHFDIIKEGGSRLVGQCEISHPVPPNPAPVEITLTGLDPYSPVDGMGEFIAQSQNMMFESTSKSDYESLDSRISSMFCSMPFTVSTEV</sequence>
<keyword evidence="2" id="KW-1185">Reference proteome</keyword>
<reference evidence="1" key="1">
    <citation type="submission" date="2020-07" db="EMBL/GenBank/DDBJ databases">
        <authorList>
            <person name="Nieuwenhuis M."/>
            <person name="Van De Peppel L.J.J."/>
        </authorList>
    </citation>
    <scope>NUCLEOTIDE SEQUENCE</scope>
    <source>
        <strain evidence="1">AP01</strain>
        <tissue evidence="1">Mycelium</tissue>
    </source>
</reference>
<gene>
    <name evidence="1" type="ORF">DXG03_001951</name>
</gene>
<organism evidence="1 2">
    <name type="scientific">Asterophora parasitica</name>
    <dbReference type="NCBI Taxonomy" id="117018"/>
    <lineage>
        <taxon>Eukaryota</taxon>
        <taxon>Fungi</taxon>
        <taxon>Dikarya</taxon>
        <taxon>Basidiomycota</taxon>
        <taxon>Agaricomycotina</taxon>
        <taxon>Agaricomycetes</taxon>
        <taxon>Agaricomycetidae</taxon>
        <taxon>Agaricales</taxon>
        <taxon>Tricholomatineae</taxon>
        <taxon>Lyophyllaceae</taxon>
        <taxon>Asterophora</taxon>
    </lineage>
</organism>
<reference evidence="1" key="2">
    <citation type="submission" date="2021-10" db="EMBL/GenBank/DDBJ databases">
        <title>Phylogenomics reveals ancestral predisposition of the termite-cultivated fungus Termitomyces towards a domesticated lifestyle.</title>
        <authorList>
            <person name="Auxier B."/>
            <person name="Grum-Grzhimaylo A."/>
            <person name="Cardenas M.E."/>
            <person name="Lodge J.D."/>
            <person name="Laessoe T."/>
            <person name="Pedersen O."/>
            <person name="Smith M.E."/>
            <person name="Kuyper T.W."/>
            <person name="Franco-Molano E.A."/>
            <person name="Baroni T.J."/>
            <person name="Aanen D.K."/>
        </authorList>
    </citation>
    <scope>NUCLEOTIDE SEQUENCE</scope>
    <source>
        <strain evidence="1">AP01</strain>
        <tissue evidence="1">Mycelium</tissue>
    </source>
</reference>
<protein>
    <submittedName>
        <fullName evidence="1">Uncharacterized protein</fullName>
    </submittedName>
</protein>
<evidence type="ECO:0000313" key="2">
    <source>
        <dbReference type="Proteomes" id="UP000775547"/>
    </source>
</evidence>
<name>A0A9P7KFH6_9AGAR</name>
<evidence type="ECO:0000313" key="1">
    <source>
        <dbReference type="EMBL" id="KAG5646875.1"/>
    </source>
</evidence>